<dbReference type="AlphaFoldDB" id="A0A9Q1QL66"/>
<proteinExistence type="predicted"/>
<dbReference type="SUPFAM" id="SSF82199">
    <property type="entry name" value="SET domain"/>
    <property type="match status" value="1"/>
</dbReference>
<keyword evidence="2" id="KW-1185">Reference proteome</keyword>
<name>A0A9Q1QL66_9CARY</name>
<sequence length="279" mass="30460">MTNASRVALQALLVPWLFPNHHQFLRTFTISSPTSTKKSSRISCLISASAAAAAATASIPWGCEVDSLENAETLQKWLSASGLPPQKMKIERVEVGERGLVALKNIRKGEKLLFVPPSLVITADSDLNPTPPLEGGANPKNSSPLVVVTLGCGFGLQSSSFPIISKPRIFVETFHLNLTSQDIQLMTKGVLLVSSPTASLCVFRTRSELDRYLEASQIRERAIGRSNDVVGTYNDLKLRIFSKYPDLFPEEVLETALREYMGKAARSKHISKHPTQAGS</sequence>
<comment type="caution">
    <text evidence="1">The sequence shown here is derived from an EMBL/GenBank/DDBJ whole genome shotgun (WGS) entry which is preliminary data.</text>
</comment>
<dbReference type="InterPro" id="IPR046341">
    <property type="entry name" value="SET_dom_sf"/>
</dbReference>
<organism evidence="1 2">
    <name type="scientific">Carnegiea gigantea</name>
    <dbReference type="NCBI Taxonomy" id="171969"/>
    <lineage>
        <taxon>Eukaryota</taxon>
        <taxon>Viridiplantae</taxon>
        <taxon>Streptophyta</taxon>
        <taxon>Embryophyta</taxon>
        <taxon>Tracheophyta</taxon>
        <taxon>Spermatophyta</taxon>
        <taxon>Magnoliopsida</taxon>
        <taxon>eudicotyledons</taxon>
        <taxon>Gunneridae</taxon>
        <taxon>Pentapetalae</taxon>
        <taxon>Caryophyllales</taxon>
        <taxon>Cactineae</taxon>
        <taxon>Cactaceae</taxon>
        <taxon>Cactoideae</taxon>
        <taxon>Echinocereeae</taxon>
        <taxon>Carnegiea</taxon>
    </lineage>
</organism>
<dbReference type="Proteomes" id="UP001153076">
    <property type="component" value="Unassembled WGS sequence"/>
</dbReference>
<evidence type="ECO:0000313" key="1">
    <source>
        <dbReference type="EMBL" id="KAJ8445651.1"/>
    </source>
</evidence>
<dbReference type="EMBL" id="JAKOGI010000074">
    <property type="protein sequence ID" value="KAJ8445651.1"/>
    <property type="molecule type" value="Genomic_DNA"/>
</dbReference>
<protein>
    <submittedName>
        <fullName evidence="1">Uncharacterized protein</fullName>
    </submittedName>
</protein>
<dbReference type="OrthoDB" id="1719326at2759"/>
<dbReference type="Gene3D" id="3.90.1410.10">
    <property type="entry name" value="set domain protein methyltransferase, domain 1"/>
    <property type="match status" value="1"/>
</dbReference>
<reference evidence="1" key="1">
    <citation type="submission" date="2022-04" db="EMBL/GenBank/DDBJ databases">
        <title>Carnegiea gigantea Genome sequencing and assembly v2.</title>
        <authorList>
            <person name="Copetti D."/>
            <person name="Sanderson M.J."/>
            <person name="Burquez A."/>
            <person name="Wojciechowski M.F."/>
        </authorList>
    </citation>
    <scope>NUCLEOTIDE SEQUENCE</scope>
    <source>
        <strain evidence="1">SGP5-SGP5p</strain>
        <tissue evidence="1">Aerial part</tissue>
    </source>
</reference>
<accession>A0A9Q1QL66</accession>
<evidence type="ECO:0000313" key="2">
    <source>
        <dbReference type="Proteomes" id="UP001153076"/>
    </source>
</evidence>
<gene>
    <name evidence="1" type="ORF">Cgig2_009052</name>
</gene>